<reference evidence="1 2" key="1">
    <citation type="submission" date="2014-04" db="EMBL/GenBank/DDBJ databases">
        <authorList>
            <consortium name="DOE Joint Genome Institute"/>
            <person name="Kuo A."/>
            <person name="Tarkka M."/>
            <person name="Buscot F."/>
            <person name="Kohler A."/>
            <person name="Nagy L.G."/>
            <person name="Floudas D."/>
            <person name="Copeland A."/>
            <person name="Barry K.W."/>
            <person name="Cichocki N."/>
            <person name="Veneault-Fourrey C."/>
            <person name="LaButti K."/>
            <person name="Lindquist E.A."/>
            <person name="Lipzen A."/>
            <person name="Lundell T."/>
            <person name="Morin E."/>
            <person name="Murat C."/>
            <person name="Sun H."/>
            <person name="Tunlid A."/>
            <person name="Henrissat B."/>
            <person name="Grigoriev I.V."/>
            <person name="Hibbett D.S."/>
            <person name="Martin F."/>
            <person name="Nordberg H.P."/>
            <person name="Cantor M.N."/>
            <person name="Hua S.X."/>
        </authorList>
    </citation>
    <scope>NUCLEOTIDE SEQUENCE [LARGE SCALE GENOMIC DNA]</scope>
    <source>
        <strain evidence="1 2">F 1598</strain>
    </source>
</reference>
<dbReference type="EMBL" id="KN832982">
    <property type="protein sequence ID" value="KIM86506.1"/>
    <property type="molecule type" value="Genomic_DNA"/>
</dbReference>
<proteinExistence type="predicted"/>
<reference evidence="2" key="2">
    <citation type="submission" date="2015-01" db="EMBL/GenBank/DDBJ databases">
        <title>Evolutionary Origins and Diversification of the Mycorrhizal Mutualists.</title>
        <authorList>
            <consortium name="DOE Joint Genome Institute"/>
            <consortium name="Mycorrhizal Genomics Consortium"/>
            <person name="Kohler A."/>
            <person name="Kuo A."/>
            <person name="Nagy L.G."/>
            <person name="Floudas D."/>
            <person name="Copeland A."/>
            <person name="Barry K.W."/>
            <person name="Cichocki N."/>
            <person name="Veneault-Fourrey C."/>
            <person name="LaButti K."/>
            <person name="Lindquist E.A."/>
            <person name="Lipzen A."/>
            <person name="Lundell T."/>
            <person name="Morin E."/>
            <person name="Murat C."/>
            <person name="Riley R."/>
            <person name="Ohm R."/>
            <person name="Sun H."/>
            <person name="Tunlid A."/>
            <person name="Henrissat B."/>
            <person name="Grigoriev I.V."/>
            <person name="Hibbett D.S."/>
            <person name="Martin F."/>
        </authorList>
    </citation>
    <scope>NUCLEOTIDE SEQUENCE [LARGE SCALE GENOMIC DNA]</scope>
    <source>
        <strain evidence="2">F 1598</strain>
    </source>
</reference>
<evidence type="ECO:0000313" key="2">
    <source>
        <dbReference type="Proteomes" id="UP000054166"/>
    </source>
</evidence>
<dbReference type="Proteomes" id="UP000054166">
    <property type="component" value="Unassembled WGS sequence"/>
</dbReference>
<organism evidence="1 2">
    <name type="scientific">Piloderma croceum (strain F 1598)</name>
    <dbReference type="NCBI Taxonomy" id="765440"/>
    <lineage>
        <taxon>Eukaryota</taxon>
        <taxon>Fungi</taxon>
        <taxon>Dikarya</taxon>
        <taxon>Basidiomycota</taxon>
        <taxon>Agaricomycotina</taxon>
        <taxon>Agaricomycetes</taxon>
        <taxon>Agaricomycetidae</taxon>
        <taxon>Atheliales</taxon>
        <taxon>Atheliaceae</taxon>
        <taxon>Piloderma</taxon>
    </lineage>
</organism>
<evidence type="ECO:0000313" key="1">
    <source>
        <dbReference type="EMBL" id="KIM86506.1"/>
    </source>
</evidence>
<keyword evidence="2" id="KW-1185">Reference proteome</keyword>
<sequence>MTAHHSFCVFCFRCWSHHAFYIVSWICLWHFVTKVNEQATTACEASLASI</sequence>
<name>A0A0C3G757_PILCF</name>
<dbReference type="InParanoid" id="A0A0C3G757"/>
<dbReference type="HOGENOM" id="CLU_3125601_0_0_1"/>
<protein>
    <submittedName>
        <fullName evidence="1">Uncharacterized protein</fullName>
    </submittedName>
</protein>
<accession>A0A0C3G757</accession>
<gene>
    <name evidence="1" type="ORF">PILCRDRAFT_328243</name>
</gene>
<dbReference type="AlphaFoldDB" id="A0A0C3G757"/>